<dbReference type="Pfam" id="PF08327">
    <property type="entry name" value="AHSA1"/>
    <property type="match status" value="1"/>
</dbReference>
<dbReference type="SUPFAM" id="SSF55961">
    <property type="entry name" value="Bet v1-like"/>
    <property type="match status" value="2"/>
</dbReference>
<dbReference type="RefSeq" id="WP_246448722.1">
    <property type="nucleotide sequence ID" value="NZ_JACTAB010000002.1"/>
</dbReference>
<dbReference type="InterPro" id="IPR013538">
    <property type="entry name" value="ASHA1/2-like_C"/>
</dbReference>
<dbReference type="EMBL" id="JBBPCB010000007">
    <property type="protein sequence ID" value="MEK8180846.1"/>
    <property type="molecule type" value="Genomic_DNA"/>
</dbReference>
<dbReference type="InterPro" id="IPR023393">
    <property type="entry name" value="START-like_dom_sf"/>
</dbReference>
<evidence type="ECO:0000256" key="1">
    <source>
        <dbReference type="ARBA" id="ARBA00006817"/>
    </source>
</evidence>
<name>A0ABU9E2R1_9FLAO</name>
<evidence type="ECO:0000313" key="3">
    <source>
        <dbReference type="EMBL" id="MEK8180846.1"/>
    </source>
</evidence>
<proteinExistence type="inferred from homology"/>
<keyword evidence="4" id="KW-1185">Reference proteome</keyword>
<evidence type="ECO:0000259" key="2">
    <source>
        <dbReference type="Pfam" id="PF08327"/>
    </source>
</evidence>
<accession>A0ABU9E2R1</accession>
<protein>
    <submittedName>
        <fullName evidence="3">SRPBCC domain-containing protein</fullName>
    </submittedName>
</protein>
<comment type="similarity">
    <text evidence="1">Belongs to the AHA1 family.</text>
</comment>
<evidence type="ECO:0000313" key="4">
    <source>
        <dbReference type="Proteomes" id="UP001491349"/>
    </source>
</evidence>
<gene>
    <name evidence="3" type="ORF">WMW71_10895</name>
</gene>
<dbReference type="Gene3D" id="3.30.530.20">
    <property type="match status" value="2"/>
</dbReference>
<dbReference type="Proteomes" id="UP001491349">
    <property type="component" value="Unassembled WGS sequence"/>
</dbReference>
<organism evidence="3 4">
    <name type="scientific">Flavobacterium buctense</name>
    <dbReference type="NCBI Taxonomy" id="1648146"/>
    <lineage>
        <taxon>Bacteria</taxon>
        <taxon>Pseudomonadati</taxon>
        <taxon>Bacteroidota</taxon>
        <taxon>Flavobacteriia</taxon>
        <taxon>Flavobacteriales</taxon>
        <taxon>Flavobacteriaceae</taxon>
        <taxon>Flavobacterium</taxon>
    </lineage>
</organism>
<sequence length="281" mass="32710">MIRLPFSIDINAPKEKVWYSLWDDENYESWVSAFCEGSYAISDWNQGSKIYFLDQNGSGMNSKIAINKPFETMLFHHLGELKEYTELPETEITKAWSGAEERYDLKENNGITTVLVTIDLVEKYLDYFNDAFPKALEKLKTIAESKPKTITVKTTLDTSLEDVWSKFTQPEHIINWNFASNDWHCPKAENHLEIGKNFTFTMASKDGEMNFDFVGTYQEIIPMKKLVYQIADGRKVTVKFDVMDNQIILTENFEPENIHSVELQRSGWQSILDNFKKYTEQ</sequence>
<comment type="caution">
    <text evidence="3">The sequence shown here is derived from an EMBL/GenBank/DDBJ whole genome shotgun (WGS) entry which is preliminary data.</text>
</comment>
<reference evidence="3 4" key="1">
    <citation type="submission" date="2024-04" db="EMBL/GenBank/DDBJ databases">
        <title>draft genome sequnece of Flavobacterium buctense JCM 30750.</title>
        <authorList>
            <person name="Kim D.-U."/>
        </authorList>
    </citation>
    <scope>NUCLEOTIDE SEQUENCE [LARGE SCALE GENOMIC DNA]</scope>
    <source>
        <strain evidence="3 4">JCM 30750</strain>
    </source>
</reference>
<feature type="domain" description="Activator of Hsp90 ATPase homologue 1/2-like C-terminal" evidence="2">
    <location>
        <begin position="157"/>
        <end position="279"/>
    </location>
</feature>